<keyword evidence="10" id="KW-1185">Reference proteome</keyword>
<keyword evidence="4 8" id="KW-0285">Flavoprotein</keyword>
<evidence type="ECO:0000256" key="5">
    <source>
        <dbReference type="ARBA" id="ARBA00022827"/>
    </source>
</evidence>
<dbReference type="InterPro" id="IPR029041">
    <property type="entry name" value="FAD-linked_oxidoreductase-like"/>
</dbReference>
<dbReference type="PANTHER" id="PTHR45754">
    <property type="entry name" value="METHYLENETETRAHYDROFOLATE REDUCTASE"/>
    <property type="match status" value="1"/>
</dbReference>
<protein>
    <recommendedName>
        <fullName evidence="8">Methylenetetrahydrofolate reductase</fullName>
    </recommendedName>
</protein>
<comment type="pathway">
    <text evidence="2 8">One-carbon metabolism; tetrahydrofolate interconversion.</text>
</comment>
<evidence type="ECO:0000313" key="10">
    <source>
        <dbReference type="Proteomes" id="UP001197974"/>
    </source>
</evidence>
<dbReference type="CDD" id="cd00537">
    <property type="entry name" value="MTHFR"/>
    <property type="match status" value="1"/>
</dbReference>
<dbReference type="PANTHER" id="PTHR45754:SF3">
    <property type="entry name" value="METHYLENETETRAHYDROFOLATE REDUCTASE (NADPH)"/>
    <property type="match status" value="1"/>
</dbReference>
<dbReference type="Gene3D" id="3.20.20.220">
    <property type="match status" value="1"/>
</dbReference>
<reference evidence="9 10" key="1">
    <citation type="submission" date="2023-06" db="EMBL/GenBank/DDBJ databases">
        <title>Five Gram-positive bacteria isolated from mangrove sediments in Shenzhen, Guangdong, China.</title>
        <authorList>
            <person name="Yu S."/>
            <person name="Zheng W."/>
            <person name="Huang Y."/>
        </authorList>
    </citation>
    <scope>NUCLEOTIDE SEQUENCE [LARGE SCALE GENOMIC DNA]</scope>
    <source>
        <strain evidence="9 10">SaN35-3</strain>
    </source>
</reference>
<evidence type="ECO:0000313" key="9">
    <source>
        <dbReference type="EMBL" id="WLR41336.1"/>
    </source>
</evidence>
<evidence type="ECO:0000256" key="7">
    <source>
        <dbReference type="ARBA" id="ARBA00048628"/>
    </source>
</evidence>
<dbReference type="Proteomes" id="UP001197974">
    <property type="component" value="Chromosome"/>
</dbReference>
<organism evidence="9 10">
    <name type="scientific">Bacillus carboniphilus</name>
    <dbReference type="NCBI Taxonomy" id="86663"/>
    <lineage>
        <taxon>Bacteria</taxon>
        <taxon>Bacillati</taxon>
        <taxon>Bacillota</taxon>
        <taxon>Bacilli</taxon>
        <taxon>Bacillales</taxon>
        <taxon>Bacillaceae</taxon>
        <taxon>Bacillus</taxon>
    </lineage>
</organism>
<comment type="catalytic activity">
    <reaction evidence="7">
        <text>(6S)-5-methyl-5,6,7,8-tetrahydrofolate + NAD(+) = (6R)-5,10-methylene-5,6,7,8-tetrahydrofolate + NADH + H(+)</text>
        <dbReference type="Rhea" id="RHEA:19821"/>
        <dbReference type="ChEBI" id="CHEBI:15378"/>
        <dbReference type="ChEBI" id="CHEBI:15636"/>
        <dbReference type="ChEBI" id="CHEBI:18608"/>
        <dbReference type="ChEBI" id="CHEBI:57540"/>
        <dbReference type="ChEBI" id="CHEBI:57945"/>
        <dbReference type="EC" id="1.5.1.54"/>
    </reaction>
    <physiologicalReaction direction="right-to-left" evidence="7">
        <dbReference type="Rhea" id="RHEA:19823"/>
    </physiologicalReaction>
</comment>
<dbReference type="Pfam" id="PF02219">
    <property type="entry name" value="MTHFR"/>
    <property type="match status" value="1"/>
</dbReference>
<evidence type="ECO:0000256" key="6">
    <source>
        <dbReference type="ARBA" id="ARBA00023002"/>
    </source>
</evidence>
<gene>
    <name evidence="9" type="ORF">LC087_10415</name>
</gene>
<evidence type="ECO:0000256" key="4">
    <source>
        <dbReference type="ARBA" id="ARBA00022630"/>
    </source>
</evidence>
<evidence type="ECO:0000256" key="1">
    <source>
        <dbReference type="ARBA" id="ARBA00001974"/>
    </source>
</evidence>
<dbReference type="RefSeq" id="WP_226541086.1">
    <property type="nucleotide sequence ID" value="NZ_CP129013.1"/>
</dbReference>
<dbReference type="SUPFAM" id="SSF51730">
    <property type="entry name" value="FAD-linked oxidoreductase"/>
    <property type="match status" value="1"/>
</dbReference>
<dbReference type="InterPro" id="IPR003171">
    <property type="entry name" value="Mehydrof_redctse-like"/>
</dbReference>
<accession>A0ABY9JPN1</accession>
<proteinExistence type="inferred from homology"/>
<dbReference type="EMBL" id="CP129013">
    <property type="protein sequence ID" value="WLR41336.1"/>
    <property type="molecule type" value="Genomic_DNA"/>
</dbReference>
<dbReference type="GO" id="GO:0004489">
    <property type="term" value="F:methylenetetrahydrofolate reductase [NAD(P)H] activity"/>
    <property type="evidence" value="ECO:0007669"/>
    <property type="project" value="UniProtKB-EC"/>
</dbReference>
<sequence length="301" mass="33564">MEKESCYIESAGDRTTVIVELDPPKEPNLSEYLRGVKELEKAGADTITIADNSMSYSRICNTVVASIIKSETSFNPLVHIACRDRNLIGQQSRFLGLHILGLDKVMIVTGDPPRSGDLPQSKAVFETNSINLMNKVKGLNDGQFFSGDQMKSKTVFKIGGAINQGKYGSPSLERIDLKIKAGCRFFLTQPFYSKEMITRFAESIETYVKDTVIFIGIMPLVSFKNAQFLDQYVSGVNIPSDILSTMAKYKGDDAKKAGIEIAINLAEYARRFFKGLYLITPFMKYDITAEICSHMKKEVLL</sequence>
<comment type="cofactor">
    <cofactor evidence="1 8">
        <name>FAD</name>
        <dbReference type="ChEBI" id="CHEBI:57692"/>
    </cofactor>
</comment>
<evidence type="ECO:0000256" key="3">
    <source>
        <dbReference type="ARBA" id="ARBA00006743"/>
    </source>
</evidence>
<keyword evidence="6 8" id="KW-0560">Oxidoreductase</keyword>
<evidence type="ECO:0000256" key="2">
    <source>
        <dbReference type="ARBA" id="ARBA00004777"/>
    </source>
</evidence>
<evidence type="ECO:0000256" key="8">
    <source>
        <dbReference type="RuleBase" id="RU003862"/>
    </source>
</evidence>
<name>A0ABY9JPN1_9BACI</name>
<comment type="similarity">
    <text evidence="3 8">Belongs to the methylenetetrahydrofolate reductase family.</text>
</comment>
<keyword evidence="5 8" id="KW-0274">FAD</keyword>